<keyword evidence="3" id="KW-1185">Reference proteome</keyword>
<evidence type="ECO:0000313" key="3">
    <source>
        <dbReference type="Proteomes" id="UP000279259"/>
    </source>
</evidence>
<protein>
    <submittedName>
        <fullName evidence="2">Uncharacterized protein</fullName>
    </submittedName>
</protein>
<feature type="compositionally biased region" description="Low complexity" evidence="1">
    <location>
        <begin position="32"/>
        <end position="47"/>
    </location>
</feature>
<sequence>MPPSPSDDPTSPAAPRSAAQGDPATSSSGPNPQSLLSHSSTPLHLTPPRSPPTPPPHVPAGGLLRHHIIPLRKVSAPYHAMRTRQIPPNLLSHCSIRRRLDYPQHAKATVTANYHMAAPAGCPSDTRTKGVDRGTHRCSRVWAAGCGTTSRAGPRGISVIGRMLGTTVSSLRHG</sequence>
<name>A0A427Y225_9TREE</name>
<gene>
    <name evidence="2" type="ORF">EHS25_004985</name>
</gene>
<evidence type="ECO:0000256" key="1">
    <source>
        <dbReference type="SAM" id="MobiDB-lite"/>
    </source>
</evidence>
<evidence type="ECO:0000313" key="2">
    <source>
        <dbReference type="EMBL" id="RSH85178.1"/>
    </source>
</evidence>
<dbReference type="AlphaFoldDB" id="A0A427Y225"/>
<comment type="caution">
    <text evidence="2">The sequence shown here is derived from an EMBL/GenBank/DDBJ whole genome shotgun (WGS) entry which is preliminary data.</text>
</comment>
<feature type="compositionally biased region" description="Low complexity" evidence="1">
    <location>
        <begin position="7"/>
        <end position="19"/>
    </location>
</feature>
<dbReference type="Proteomes" id="UP000279259">
    <property type="component" value="Unassembled WGS sequence"/>
</dbReference>
<accession>A0A427Y225</accession>
<feature type="compositionally biased region" description="Pro residues" evidence="1">
    <location>
        <begin position="48"/>
        <end position="58"/>
    </location>
</feature>
<organism evidence="2 3">
    <name type="scientific">Saitozyma podzolica</name>
    <dbReference type="NCBI Taxonomy" id="1890683"/>
    <lineage>
        <taxon>Eukaryota</taxon>
        <taxon>Fungi</taxon>
        <taxon>Dikarya</taxon>
        <taxon>Basidiomycota</taxon>
        <taxon>Agaricomycotina</taxon>
        <taxon>Tremellomycetes</taxon>
        <taxon>Tremellales</taxon>
        <taxon>Trimorphomycetaceae</taxon>
        <taxon>Saitozyma</taxon>
    </lineage>
</organism>
<proteinExistence type="predicted"/>
<dbReference type="EMBL" id="RSCD01000021">
    <property type="protein sequence ID" value="RSH85178.1"/>
    <property type="molecule type" value="Genomic_DNA"/>
</dbReference>
<reference evidence="2 3" key="1">
    <citation type="submission" date="2018-11" db="EMBL/GenBank/DDBJ databases">
        <title>Genome sequence of Saitozyma podzolica DSM 27192.</title>
        <authorList>
            <person name="Aliyu H."/>
            <person name="Gorte O."/>
            <person name="Ochsenreither K."/>
        </authorList>
    </citation>
    <scope>NUCLEOTIDE SEQUENCE [LARGE SCALE GENOMIC DNA]</scope>
    <source>
        <strain evidence="2 3">DSM 27192</strain>
    </source>
</reference>
<feature type="region of interest" description="Disordered" evidence="1">
    <location>
        <begin position="1"/>
        <end position="62"/>
    </location>
</feature>